<dbReference type="PANTHER" id="PTHR23517:SF13">
    <property type="entry name" value="MAJOR FACILITATOR SUPERFAMILY MFS_1"/>
    <property type="match status" value="1"/>
</dbReference>
<dbReference type="InterPro" id="IPR036259">
    <property type="entry name" value="MFS_trans_sf"/>
</dbReference>
<reference evidence="9" key="2">
    <citation type="submission" date="2021-08" db="EMBL/GenBank/DDBJ databases">
        <authorList>
            <person name="Tani A."/>
            <person name="Ola A."/>
            <person name="Ogura Y."/>
            <person name="Katsura K."/>
            <person name="Hayashi T."/>
        </authorList>
    </citation>
    <scope>NUCLEOTIDE SEQUENCE</scope>
    <source>
        <strain evidence="9">KCTC 52305</strain>
    </source>
</reference>
<dbReference type="PANTHER" id="PTHR23517">
    <property type="entry name" value="RESISTANCE PROTEIN MDTM, PUTATIVE-RELATED-RELATED"/>
    <property type="match status" value="1"/>
</dbReference>
<dbReference type="InterPro" id="IPR050171">
    <property type="entry name" value="MFS_Transporters"/>
</dbReference>
<feature type="transmembrane region" description="Helical" evidence="7">
    <location>
        <begin position="98"/>
        <end position="121"/>
    </location>
</feature>
<evidence type="ECO:0000313" key="9">
    <source>
        <dbReference type="EMBL" id="GJD53051.1"/>
    </source>
</evidence>
<dbReference type="PROSITE" id="PS50850">
    <property type="entry name" value="MFS"/>
    <property type="match status" value="1"/>
</dbReference>
<dbReference type="EMBL" id="BPQH01000024">
    <property type="protein sequence ID" value="GJD53051.1"/>
    <property type="molecule type" value="Genomic_DNA"/>
</dbReference>
<feature type="transmembrane region" description="Helical" evidence="7">
    <location>
        <begin position="188"/>
        <end position="208"/>
    </location>
</feature>
<accession>A0ABQ4R6U9</accession>
<dbReference type="InterPro" id="IPR011701">
    <property type="entry name" value="MFS"/>
</dbReference>
<feature type="transmembrane region" description="Helical" evidence="7">
    <location>
        <begin position="63"/>
        <end position="86"/>
    </location>
</feature>
<comment type="subcellular location">
    <subcellularLocation>
        <location evidence="1">Cell membrane</location>
        <topology evidence="1">Multi-pass membrane protein</topology>
    </subcellularLocation>
</comment>
<dbReference type="Gene3D" id="1.20.1250.20">
    <property type="entry name" value="MFS general substrate transporter like domains"/>
    <property type="match status" value="1"/>
</dbReference>
<comment type="caution">
    <text evidence="9">The sequence shown here is derived from an EMBL/GenBank/DDBJ whole genome shotgun (WGS) entry which is preliminary data.</text>
</comment>
<name>A0ABQ4R6U9_9HYPH</name>
<feature type="transmembrane region" description="Helical" evidence="7">
    <location>
        <begin position="296"/>
        <end position="318"/>
    </location>
</feature>
<dbReference type="Proteomes" id="UP001055167">
    <property type="component" value="Unassembled WGS sequence"/>
</dbReference>
<keyword evidence="4 7" id="KW-0812">Transmembrane</keyword>
<dbReference type="Pfam" id="PF07690">
    <property type="entry name" value="MFS_1"/>
    <property type="match status" value="1"/>
</dbReference>
<evidence type="ECO:0000256" key="6">
    <source>
        <dbReference type="ARBA" id="ARBA00023136"/>
    </source>
</evidence>
<evidence type="ECO:0000256" key="5">
    <source>
        <dbReference type="ARBA" id="ARBA00022989"/>
    </source>
</evidence>
<keyword evidence="6 7" id="KW-0472">Membrane</keyword>
<dbReference type="InterPro" id="IPR020846">
    <property type="entry name" value="MFS_dom"/>
</dbReference>
<feature type="transmembrane region" description="Helical" evidence="7">
    <location>
        <begin position="358"/>
        <end position="380"/>
    </location>
</feature>
<feature type="transmembrane region" description="Helical" evidence="7">
    <location>
        <begin position="159"/>
        <end position="182"/>
    </location>
</feature>
<feature type="transmembrane region" description="Helical" evidence="7">
    <location>
        <begin position="324"/>
        <end position="346"/>
    </location>
</feature>
<feature type="transmembrane region" description="Helical" evidence="7">
    <location>
        <begin position="268"/>
        <end position="289"/>
    </location>
</feature>
<keyword evidence="2" id="KW-0813">Transport</keyword>
<evidence type="ECO:0000256" key="7">
    <source>
        <dbReference type="SAM" id="Phobius"/>
    </source>
</evidence>
<feature type="transmembrane region" description="Helical" evidence="7">
    <location>
        <begin position="229"/>
        <end position="256"/>
    </location>
</feature>
<keyword evidence="10" id="KW-1185">Reference proteome</keyword>
<evidence type="ECO:0000259" key="8">
    <source>
        <dbReference type="PROSITE" id="PS50850"/>
    </source>
</evidence>
<evidence type="ECO:0000256" key="4">
    <source>
        <dbReference type="ARBA" id="ARBA00022692"/>
    </source>
</evidence>
<organism evidence="9 10">
    <name type="scientific">Methylobacterium crusticola</name>
    <dbReference type="NCBI Taxonomy" id="1697972"/>
    <lineage>
        <taxon>Bacteria</taxon>
        <taxon>Pseudomonadati</taxon>
        <taxon>Pseudomonadota</taxon>
        <taxon>Alphaproteobacteria</taxon>
        <taxon>Hyphomicrobiales</taxon>
        <taxon>Methylobacteriaceae</taxon>
        <taxon>Methylobacterium</taxon>
    </lineage>
</organism>
<feature type="transmembrane region" description="Helical" evidence="7">
    <location>
        <begin position="31"/>
        <end position="57"/>
    </location>
</feature>
<dbReference type="SUPFAM" id="SSF103473">
    <property type="entry name" value="MFS general substrate transporter"/>
    <property type="match status" value="1"/>
</dbReference>
<proteinExistence type="predicted"/>
<evidence type="ECO:0000256" key="3">
    <source>
        <dbReference type="ARBA" id="ARBA00022475"/>
    </source>
</evidence>
<gene>
    <name evidence="9" type="ORF">OPKNFCMD_5822</name>
</gene>
<sequence>MTVTAPAHPLASDPAARPAGRPAARVLGRRASFWVSAGVVGHTLWTSAAPAMTYPLYAAQWGLTHLTLTAIFATYPAVVVAVLVGFGDLSDHVGRRATMLLGLGASLAGVLLFALAPSVAWLFAGRALMGLGVGLSVGPATAALVEFAPEDRPDLAGSVTTAAQAAGFAASLLLGGLMVQYAPLPTRLSFWLLAAIIAALLAATWFLPGRRAGDAGRGWRPRLPRVPRALRTGFAVAALGVVTAYTHGVLILSLGAQVARDLVGSGDALVNAAALALFAVASGIVGILARHVVARVALMTGALASAAGMMLLAVSVHTRALGCLLAATSISGVGYGLLFLGGLEVINRITPSSRRGGVFSALYLLGYLSMAVVALLLGHVATLRGLSLATDLGAGIIALFSVGTAALATTLLPFEGQGPRCDADVSA</sequence>
<evidence type="ECO:0000256" key="1">
    <source>
        <dbReference type="ARBA" id="ARBA00004651"/>
    </source>
</evidence>
<feature type="transmembrane region" description="Helical" evidence="7">
    <location>
        <begin position="127"/>
        <end position="147"/>
    </location>
</feature>
<reference evidence="9" key="1">
    <citation type="journal article" date="2021" name="Front. Microbiol.">
        <title>Comprehensive Comparative Genomics and Phenotyping of Methylobacterium Species.</title>
        <authorList>
            <person name="Alessa O."/>
            <person name="Ogura Y."/>
            <person name="Fujitani Y."/>
            <person name="Takami H."/>
            <person name="Hayashi T."/>
            <person name="Sahin N."/>
            <person name="Tani A."/>
        </authorList>
    </citation>
    <scope>NUCLEOTIDE SEQUENCE</scope>
    <source>
        <strain evidence="9">KCTC 52305</strain>
    </source>
</reference>
<evidence type="ECO:0000313" key="10">
    <source>
        <dbReference type="Proteomes" id="UP001055167"/>
    </source>
</evidence>
<keyword evidence="3" id="KW-1003">Cell membrane</keyword>
<protein>
    <recommendedName>
        <fullName evidence="8">Major facilitator superfamily (MFS) profile domain-containing protein</fullName>
    </recommendedName>
</protein>
<feature type="domain" description="Major facilitator superfamily (MFS) profile" evidence="8">
    <location>
        <begin position="31"/>
        <end position="417"/>
    </location>
</feature>
<dbReference type="RefSeq" id="WP_128562369.1">
    <property type="nucleotide sequence ID" value="NZ_BPQH01000024.1"/>
</dbReference>
<evidence type="ECO:0000256" key="2">
    <source>
        <dbReference type="ARBA" id="ARBA00022448"/>
    </source>
</evidence>
<keyword evidence="5 7" id="KW-1133">Transmembrane helix</keyword>
<feature type="transmembrane region" description="Helical" evidence="7">
    <location>
        <begin position="392"/>
        <end position="412"/>
    </location>
</feature>